<dbReference type="AlphaFoldDB" id="A0A7S7JH93"/>
<accession>A0A7S7JH93</accession>
<dbReference type="InterPro" id="IPR036873">
    <property type="entry name" value="Rhodanese-like_dom_sf"/>
</dbReference>
<dbReference type="SMART" id="SM00450">
    <property type="entry name" value="RHOD"/>
    <property type="match status" value="1"/>
</dbReference>
<dbReference type="PANTHER" id="PTHR43031:SF1">
    <property type="entry name" value="PYRIDINE NUCLEOTIDE-DISULPHIDE OXIDOREDUCTASE"/>
    <property type="match status" value="1"/>
</dbReference>
<name>A0A7S7JH93_LACRG</name>
<dbReference type="InterPro" id="IPR001763">
    <property type="entry name" value="Rhodanese-like_dom"/>
</dbReference>
<dbReference type="PROSITE" id="PS50206">
    <property type="entry name" value="RHODANESE_3"/>
    <property type="match status" value="1"/>
</dbReference>
<dbReference type="Gene3D" id="3.40.250.10">
    <property type="entry name" value="Rhodanese-like domain"/>
    <property type="match status" value="1"/>
</dbReference>
<dbReference type="PANTHER" id="PTHR43031">
    <property type="entry name" value="FAD-DEPENDENT OXIDOREDUCTASE"/>
    <property type="match status" value="1"/>
</dbReference>
<dbReference type="KEGG" id="lrg:LRHM_2046"/>
<dbReference type="Proteomes" id="UP000002067">
    <property type="component" value="Chromosome"/>
</dbReference>
<dbReference type="Pfam" id="PF00581">
    <property type="entry name" value="Rhodanese"/>
    <property type="match status" value="1"/>
</dbReference>
<protein>
    <submittedName>
        <fullName evidence="1">Uncharacterized protein</fullName>
    </submittedName>
</protein>
<dbReference type="SUPFAM" id="SSF52821">
    <property type="entry name" value="Rhodanese/Cell cycle control phosphatase"/>
    <property type="match status" value="1"/>
</dbReference>
<evidence type="ECO:0000313" key="1">
    <source>
        <dbReference type="EMBL" id="BAI42573.1"/>
    </source>
</evidence>
<dbReference type="InterPro" id="IPR050229">
    <property type="entry name" value="GlpE_sulfurtransferase"/>
</dbReference>
<proteinExistence type="predicted"/>
<organism evidence="1 2">
    <name type="scientific">Lacticaseibacillus rhamnosus (strain ATCC 53103 / LMG 18243 / GG)</name>
    <name type="common">Lactobacillus rhamnosus</name>
    <dbReference type="NCBI Taxonomy" id="568703"/>
    <lineage>
        <taxon>Bacteria</taxon>
        <taxon>Bacillati</taxon>
        <taxon>Bacillota</taxon>
        <taxon>Bacilli</taxon>
        <taxon>Lactobacillales</taxon>
        <taxon>Lactobacillaceae</taxon>
        <taxon>Lacticaseibacillus</taxon>
    </lineage>
</organism>
<evidence type="ECO:0000313" key="2">
    <source>
        <dbReference type="Proteomes" id="UP000002067"/>
    </source>
</evidence>
<dbReference type="EMBL" id="AP011548">
    <property type="protein sequence ID" value="BAI42573.1"/>
    <property type="molecule type" value="Genomic_DNA"/>
</dbReference>
<sequence length="122" mass="13618">MMEQAKIDFLKTYLSLYIDHFTVLHALQAGDQTYEVLDVRNAPTQAKKVQIKGARAMPAKDLVTKLDQLDQQKTYVVYDWTGGTTLGKQALLILLSHGFKAFELAGALEGWQGMNLPVEPAH</sequence>
<gene>
    <name evidence="1" type="ordered locus">LRHM_2046</name>
</gene>
<reference evidence="1 2" key="1">
    <citation type="journal article" date="2009" name="J. Bacteriol.">
        <title>Complete genome sequence of the probiotic Lactobacillus rhamnosus ATCC 53103.</title>
        <authorList>
            <person name="Morita H."/>
            <person name="Toh H."/>
            <person name="Oshima K."/>
            <person name="Murakami M."/>
            <person name="Taylor T.D."/>
            <person name="Igimi S."/>
            <person name="Hattori M."/>
        </authorList>
    </citation>
    <scope>NUCLEOTIDE SEQUENCE [LARGE SCALE GENOMIC DNA]</scope>
    <source>
        <strain evidence="2">ATCC 53103 / LMG 18243 / GG [Tokyo]</strain>
    </source>
</reference>